<dbReference type="InterPro" id="IPR009003">
    <property type="entry name" value="Peptidase_S1_PA"/>
</dbReference>
<keyword evidence="3" id="KW-0378">Hydrolase</keyword>
<keyword evidence="4" id="KW-1185">Reference proteome</keyword>
<feature type="domain" description="Peptidase S1" evidence="2">
    <location>
        <begin position="211"/>
        <end position="343"/>
    </location>
</feature>
<dbReference type="AlphaFoldDB" id="A0A5E4NP32"/>
<feature type="chain" id="PRO_5022891388" evidence="1">
    <location>
        <begin position="20"/>
        <end position="415"/>
    </location>
</feature>
<dbReference type="Proteomes" id="UP000325440">
    <property type="component" value="Unassembled WGS sequence"/>
</dbReference>
<reference evidence="3 4" key="1">
    <citation type="submission" date="2019-08" db="EMBL/GenBank/DDBJ databases">
        <authorList>
            <person name="Alioto T."/>
            <person name="Alioto T."/>
            <person name="Gomez Garrido J."/>
        </authorList>
    </citation>
    <scope>NUCLEOTIDE SEQUENCE [LARGE SCALE GENOMIC DNA]</scope>
</reference>
<dbReference type="Pfam" id="PF00089">
    <property type="entry name" value="Trypsin"/>
    <property type="match status" value="1"/>
</dbReference>
<keyword evidence="3" id="KW-0645">Protease</keyword>
<proteinExistence type="predicted"/>
<dbReference type="SUPFAM" id="SSF50494">
    <property type="entry name" value="Trypsin-like serine proteases"/>
    <property type="match status" value="1"/>
</dbReference>
<keyword evidence="1" id="KW-0732">Signal</keyword>
<protein>
    <submittedName>
        <fullName evidence="3">Peptidase S1, PA clan,Serine proteases, trypsin domain</fullName>
    </submittedName>
</protein>
<feature type="signal peptide" evidence="1">
    <location>
        <begin position="1"/>
        <end position="19"/>
    </location>
</feature>
<organism evidence="3 4">
    <name type="scientific">Cinara cedri</name>
    <dbReference type="NCBI Taxonomy" id="506608"/>
    <lineage>
        <taxon>Eukaryota</taxon>
        <taxon>Metazoa</taxon>
        <taxon>Ecdysozoa</taxon>
        <taxon>Arthropoda</taxon>
        <taxon>Hexapoda</taxon>
        <taxon>Insecta</taxon>
        <taxon>Pterygota</taxon>
        <taxon>Neoptera</taxon>
        <taxon>Paraneoptera</taxon>
        <taxon>Hemiptera</taxon>
        <taxon>Sternorrhyncha</taxon>
        <taxon>Aphidomorpha</taxon>
        <taxon>Aphidoidea</taxon>
        <taxon>Aphididae</taxon>
        <taxon>Lachninae</taxon>
        <taxon>Cinara</taxon>
    </lineage>
</organism>
<gene>
    <name evidence="3" type="ORF">CINCED_3A001745</name>
</gene>
<accession>A0A5E4NP32</accession>
<sequence>MNTWLYLIFVYFMSITCNSFNLQVKNEGLEEAPIKDLTVQELTSGNYSAQETDLKDNKTNTPKLFFEKTKSILQRLPGIAKEIANAIISDIVTDESPNLPKDPPTTWRVLSNLITNLKKQIQNLKVSCSLEQGVDYFRIHVKFDSILFGTQRFEFKAARERIRTRNVPIIEEDETNDETNNEKYIKIPILPLEKNVIPITTEEEFIRGASKTYLFPYHVVITMSKSNNIDKEGKWCQGAFIKSNWIITSRSCIKEHFDINSQKFMKVFLDALDETNSKSIFYSNVLLSKHVQVGPLLLEPGPDGLDDLALLNMVTVPKDKEISVVALKLPDNYIVEEVNCLVVTRCSDGVVRGLSYKLTELESEINLEFLKPGSMIVCDNQLLSIKTNDTSFYPLISALKWIEKIIRGDNRTQDY</sequence>
<dbReference type="GO" id="GO:0006508">
    <property type="term" value="P:proteolysis"/>
    <property type="evidence" value="ECO:0007669"/>
    <property type="project" value="UniProtKB-KW"/>
</dbReference>
<dbReference type="InterPro" id="IPR043504">
    <property type="entry name" value="Peptidase_S1_PA_chymotrypsin"/>
</dbReference>
<dbReference type="EMBL" id="CABPRJ010002367">
    <property type="protein sequence ID" value="VVC43176.1"/>
    <property type="molecule type" value="Genomic_DNA"/>
</dbReference>
<evidence type="ECO:0000313" key="3">
    <source>
        <dbReference type="EMBL" id="VVC43176.1"/>
    </source>
</evidence>
<dbReference type="Gene3D" id="2.40.10.10">
    <property type="entry name" value="Trypsin-like serine proteases"/>
    <property type="match status" value="1"/>
</dbReference>
<dbReference type="InterPro" id="IPR001254">
    <property type="entry name" value="Trypsin_dom"/>
</dbReference>
<name>A0A5E4NP32_9HEMI</name>
<evidence type="ECO:0000259" key="2">
    <source>
        <dbReference type="Pfam" id="PF00089"/>
    </source>
</evidence>
<evidence type="ECO:0000313" key="4">
    <source>
        <dbReference type="Proteomes" id="UP000325440"/>
    </source>
</evidence>
<dbReference type="OrthoDB" id="7726766at2759"/>
<evidence type="ECO:0000256" key="1">
    <source>
        <dbReference type="SAM" id="SignalP"/>
    </source>
</evidence>
<dbReference type="GO" id="GO:0004252">
    <property type="term" value="F:serine-type endopeptidase activity"/>
    <property type="evidence" value="ECO:0007669"/>
    <property type="project" value="InterPro"/>
</dbReference>